<dbReference type="EMBL" id="HBFR01020850">
    <property type="protein sequence ID" value="CAD8887810.1"/>
    <property type="molecule type" value="Transcribed_RNA"/>
</dbReference>
<sequence length="384" mass="42796">MIMNMSRPWKAATTTFLCFTGFSFATMVPQDVTNARMVRFSSKISCDKRSKFQSRSKSTKIRTAITGGGEEDGLPEVNCGSVQNDATCDDGHDTNDDTRAIRWYTAMKPSPSFLLTFDPATLVREVTFLFSTGTGVACAALSSAVSVVLRAFVFFPAHVLFGAIVEGWAAVSFMAFKSAYWVVCFGIPWLTCAAPRCLRKWIEISSRYLFAMAFDARMEMEIDECGKWRKKGEIMVLSWPAQAIAFFAISYSTLISIFRNEGDRIKMTPNLTYLTTQYISMSVFPPRTLFSIGTCLRGIQLATPLCRIFDPPMGAAALTNALCLHVANCHWIPRIVVGWAVTPWAWKTVGTTLPSRRFLRKKRQRQSVDLSSLDPAVDALLKCT</sequence>
<feature type="transmembrane region" description="Helical" evidence="1">
    <location>
        <begin position="126"/>
        <end position="145"/>
    </location>
</feature>
<organism evidence="3">
    <name type="scientific">Corethron hystrix</name>
    <dbReference type="NCBI Taxonomy" id="216773"/>
    <lineage>
        <taxon>Eukaryota</taxon>
        <taxon>Sar</taxon>
        <taxon>Stramenopiles</taxon>
        <taxon>Ochrophyta</taxon>
        <taxon>Bacillariophyta</taxon>
        <taxon>Coscinodiscophyceae</taxon>
        <taxon>Corethrophycidae</taxon>
        <taxon>Corethrales</taxon>
        <taxon>Corethraceae</taxon>
        <taxon>Corethron</taxon>
    </lineage>
</organism>
<keyword evidence="1" id="KW-0472">Membrane</keyword>
<feature type="transmembrane region" description="Helical" evidence="1">
    <location>
        <begin position="179"/>
        <end position="198"/>
    </location>
</feature>
<name>A0A7S1BJD9_9STRA</name>
<dbReference type="AlphaFoldDB" id="A0A7S1BJD9"/>
<keyword evidence="1" id="KW-0812">Transmembrane</keyword>
<feature type="signal peptide" evidence="2">
    <location>
        <begin position="1"/>
        <end position="25"/>
    </location>
</feature>
<proteinExistence type="predicted"/>
<evidence type="ECO:0000313" key="3">
    <source>
        <dbReference type="EMBL" id="CAD8887810.1"/>
    </source>
</evidence>
<keyword evidence="2" id="KW-0732">Signal</keyword>
<reference evidence="3" key="1">
    <citation type="submission" date="2021-01" db="EMBL/GenBank/DDBJ databases">
        <authorList>
            <person name="Corre E."/>
            <person name="Pelletier E."/>
            <person name="Niang G."/>
            <person name="Scheremetjew M."/>
            <person name="Finn R."/>
            <person name="Kale V."/>
            <person name="Holt S."/>
            <person name="Cochrane G."/>
            <person name="Meng A."/>
            <person name="Brown T."/>
            <person name="Cohen L."/>
        </authorList>
    </citation>
    <scope>NUCLEOTIDE SEQUENCE</scope>
    <source>
        <strain evidence="3">308</strain>
    </source>
</reference>
<feature type="transmembrane region" description="Helical" evidence="1">
    <location>
        <begin position="236"/>
        <end position="258"/>
    </location>
</feature>
<keyword evidence="1" id="KW-1133">Transmembrane helix</keyword>
<evidence type="ECO:0000256" key="1">
    <source>
        <dbReference type="SAM" id="Phobius"/>
    </source>
</evidence>
<protein>
    <submittedName>
        <fullName evidence="3">Uncharacterized protein</fullName>
    </submittedName>
</protein>
<gene>
    <name evidence="3" type="ORF">CHYS00102_LOCUS15008</name>
</gene>
<feature type="chain" id="PRO_5031078044" evidence="2">
    <location>
        <begin position="26"/>
        <end position="384"/>
    </location>
</feature>
<evidence type="ECO:0000256" key="2">
    <source>
        <dbReference type="SAM" id="SignalP"/>
    </source>
</evidence>
<accession>A0A7S1BJD9</accession>